<feature type="region of interest" description="Disordered" evidence="2">
    <location>
        <begin position="42"/>
        <end position="110"/>
    </location>
</feature>
<protein>
    <recommendedName>
        <fullName evidence="3">Retrotransposon gag domain-containing protein</fullName>
    </recommendedName>
</protein>
<accession>A0A699IKV0</accession>
<keyword evidence="1" id="KW-0175">Coiled coil</keyword>
<proteinExistence type="predicted"/>
<comment type="caution">
    <text evidence="4">The sequence shown here is derived from an EMBL/GenBank/DDBJ whole genome shotgun (WGS) entry which is preliminary data.</text>
</comment>
<evidence type="ECO:0000313" key="4">
    <source>
        <dbReference type="EMBL" id="GEZ65448.1"/>
    </source>
</evidence>
<evidence type="ECO:0000256" key="2">
    <source>
        <dbReference type="SAM" id="MobiDB-lite"/>
    </source>
</evidence>
<evidence type="ECO:0000256" key="1">
    <source>
        <dbReference type="SAM" id="Coils"/>
    </source>
</evidence>
<dbReference type="EMBL" id="BKCJ010305879">
    <property type="protein sequence ID" value="GEZ65448.1"/>
    <property type="molecule type" value="Genomic_DNA"/>
</dbReference>
<evidence type="ECO:0000259" key="3">
    <source>
        <dbReference type="Pfam" id="PF03732"/>
    </source>
</evidence>
<feature type="non-terminal residue" evidence="4">
    <location>
        <position position="1"/>
    </location>
</feature>
<sequence>GQLYYRSRLRRNRRYLFVVEPLIRYFYLRGCTKQYERLVEWDKDEEDPKEDLEMKEEEGEEMEIEDEMNDPEIINPYEIEEGELPPLPADSDTSFDSEPEVEAEDEDENESAIVGTITREPYHSVSALDDQMRGLMLEDKEEKERLKKKLKASQKEKEQMEQAFRHVVDWIRKHFGVEIPPCMDDGDVAEAIVADGAERNAMGGLGNNANGARGQGGAPSGRALTWWNSQVATLGLEVINGKSWGDMKKIMMEEFCPDEEVQRLEDELRNLKLRDINIAAYPQRFNELVLICLEVVSNEKKKIEAYIRGLLENIKGEVTSSRPANLNGTV</sequence>
<dbReference type="InterPro" id="IPR005162">
    <property type="entry name" value="Retrotrans_gag_dom"/>
</dbReference>
<gene>
    <name evidence="4" type="ORF">Tci_537421</name>
</gene>
<dbReference type="Pfam" id="PF03732">
    <property type="entry name" value="Retrotrans_gag"/>
    <property type="match status" value="1"/>
</dbReference>
<feature type="coiled-coil region" evidence="1">
    <location>
        <begin position="136"/>
        <end position="163"/>
    </location>
</feature>
<dbReference type="AlphaFoldDB" id="A0A699IKV0"/>
<feature type="compositionally biased region" description="Acidic residues" evidence="2">
    <location>
        <begin position="42"/>
        <end position="70"/>
    </location>
</feature>
<organism evidence="4">
    <name type="scientific">Tanacetum cinerariifolium</name>
    <name type="common">Dalmatian daisy</name>
    <name type="synonym">Chrysanthemum cinerariifolium</name>
    <dbReference type="NCBI Taxonomy" id="118510"/>
    <lineage>
        <taxon>Eukaryota</taxon>
        <taxon>Viridiplantae</taxon>
        <taxon>Streptophyta</taxon>
        <taxon>Embryophyta</taxon>
        <taxon>Tracheophyta</taxon>
        <taxon>Spermatophyta</taxon>
        <taxon>Magnoliopsida</taxon>
        <taxon>eudicotyledons</taxon>
        <taxon>Gunneridae</taxon>
        <taxon>Pentapetalae</taxon>
        <taxon>asterids</taxon>
        <taxon>campanulids</taxon>
        <taxon>Asterales</taxon>
        <taxon>Asteraceae</taxon>
        <taxon>Asteroideae</taxon>
        <taxon>Anthemideae</taxon>
        <taxon>Anthemidinae</taxon>
        <taxon>Tanacetum</taxon>
    </lineage>
</organism>
<reference evidence="4" key="1">
    <citation type="journal article" date="2019" name="Sci. Rep.">
        <title>Draft genome of Tanacetum cinerariifolium, the natural source of mosquito coil.</title>
        <authorList>
            <person name="Yamashiro T."/>
            <person name="Shiraishi A."/>
            <person name="Satake H."/>
            <person name="Nakayama K."/>
        </authorList>
    </citation>
    <scope>NUCLEOTIDE SEQUENCE</scope>
</reference>
<feature type="non-terminal residue" evidence="4">
    <location>
        <position position="330"/>
    </location>
</feature>
<name>A0A699IKV0_TANCI</name>
<feature type="compositionally biased region" description="Acidic residues" evidence="2">
    <location>
        <begin position="93"/>
        <end position="110"/>
    </location>
</feature>
<feature type="domain" description="Retrotransposon gag" evidence="3">
    <location>
        <begin position="220"/>
        <end position="311"/>
    </location>
</feature>